<accession>A0A8S5NRS6</accession>
<reference evidence="1" key="1">
    <citation type="journal article" date="2021" name="Proc. Natl. Acad. Sci. U.S.A.">
        <title>A Catalog of Tens of Thousands of Viruses from Human Metagenomes Reveals Hidden Associations with Chronic Diseases.</title>
        <authorList>
            <person name="Tisza M.J."/>
            <person name="Buck C.B."/>
        </authorList>
    </citation>
    <scope>NUCLEOTIDE SEQUENCE</scope>
    <source>
        <strain evidence="1">Ct5zp6</strain>
    </source>
</reference>
<sequence length="45" mass="5370">MGTYKNPFSKRILHFPQKDIWQCWVSFCVLKNNNRTKEGEVIGKQ</sequence>
<protein>
    <submittedName>
        <fullName evidence="1">Uncharacterized protein</fullName>
    </submittedName>
</protein>
<organism evidence="1">
    <name type="scientific">Siphoviridae sp. ct5zp6</name>
    <dbReference type="NCBI Taxonomy" id="2826296"/>
    <lineage>
        <taxon>Viruses</taxon>
        <taxon>Duplodnaviria</taxon>
        <taxon>Heunggongvirae</taxon>
        <taxon>Uroviricota</taxon>
        <taxon>Caudoviricetes</taxon>
    </lineage>
</organism>
<proteinExistence type="predicted"/>
<name>A0A8S5NRS6_9CAUD</name>
<dbReference type="EMBL" id="BK015240">
    <property type="protein sequence ID" value="DAD97430.1"/>
    <property type="molecule type" value="Genomic_DNA"/>
</dbReference>
<evidence type="ECO:0000313" key="1">
    <source>
        <dbReference type="EMBL" id="DAD97430.1"/>
    </source>
</evidence>